<name>A0A9R1MFW0_WHEAT</name>
<dbReference type="InterPro" id="IPR059179">
    <property type="entry name" value="MLKL-like_MCAfunc"/>
</dbReference>
<dbReference type="Proteomes" id="UP000815260">
    <property type="component" value="Chromosome 7D"/>
</dbReference>
<sequence length="327" mass="35223">MEAVSMILALARKIAKAAETARQNKERCLDLADRARTAGDILLEDHDSSASMIDGSGDSAAGLIRNPALARLKAALDNALELVESQPQSGGLGWGVALLTSGTVAARFQLVEARISNCVGDLGLAELVAARHRAHDANTRATLSLLRRVLPKQSAPSPQPQAQGEVVKSLLTCQCKHPTPTPPQQGKIVESLLTRQHKHSAPTPPQQGEVVESLLTRQRKHSTPTPPQQGEVVESLLTRQHQHSAPTPPQQGKIVESLLTRQHKHSAPTPPQQGEVVESLLTRQRKHSAPTPPQQGEVVESLLTRQHQHSAPTPPQQGKIMESLLAR</sequence>
<protein>
    <submittedName>
        <fullName evidence="2">Uncharacterized protein</fullName>
    </submittedName>
</protein>
<gene>
    <name evidence="2" type="ORF">CFC21_107370</name>
</gene>
<feature type="non-terminal residue" evidence="2">
    <location>
        <position position="327"/>
    </location>
</feature>
<dbReference type="Gene3D" id="1.20.930.20">
    <property type="entry name" value="Adaptor protein Cbl, N-terminal domain"/>
    <property type="match status" value="1"/>
</dbReference>
<dbReference type="PANTHER" id="PTHR35832">
    <property type="entry name" value="OS12G0248400 PROTEIN-RELATED"/>
    <property type="match status" value="1"/>
</dbReference>
<dbReference type="InterPro" id="IPR036537">
    <property type="entry name" value="Adaptor_Cbl_N_dom_sf"/>
</dbReference>
<evidence type="ECO:0000313" key="2">
    <source>
        <dbReference type="EMBL" id="KAF7106650.1"/>
    </source>
</evidence>
<feature type="region of interest" description="Disordered" evidence="1">
    <location>
        <begin position="261"/>
        <end position="327"/>
    </location>
</feature>
<dbReference type="GO" id="GO:0007166">
    <property type="term" value="P:cell surface receptor signaling pathway"/>
    <property type="evidence" value="ECO:0007669"/>
    <property type="project" value="InterPro"/>
</dbReference>
<organism evidence="2">
    <name type="scientific">Triticum aestivum</name>
    <name type="common">Wheat</name>
    <dbReference type="NCBI Taxonomy" id="4565"/>
    <lineage>
        <taxon>Eukaryota</taxon>
        <taxon>Viridiplantae</taxon>
        <taxon>Streptophyta</taxon>
        <taxon>Embryophyta</taxon>
        <taxon>Tracheophyta</taxon>
        <taxon>Spermatophyta</taxon>
        <taxon>Magnoliopsida</taxon>
        <taxon>Liliopsida</taxon>
        <taxon>Poales</taxon>
        <taxon>Poaceae</taxon>
        <taxon>BOP clade</taxon>
        <taxon>Pooideae</taxon>
        <taxon>Triticodae</taxon>
        <taxon>Triticeae</taxon>
        <taxon>Triticinae</taxon>
        <taxon>Triticum</taxon>
    </lineage>
</organism>
<dbReference type="OrthoDB" id="696008at2759"/>
<dbReference type="PANTHER" id="PTHR35832:SF6">
    <property type="entry name" value="EXPRESSED PROTEIN"/>
    <property type="match status" value="1"/>
</dbReference>
<evidence type="ECO:0000256" key="1">
    <source>
        <dbReference type="SAM" id="MobiDB-lite"/>
    </source>
</evidence>
<accession>A0A9R1MFW0</accession>
<dbReference type="EMBL" id="CM022231">
    <property type="protein sequence ID" value="KAF7106650.1"/>
    <property type="molecule type" value="Genomic_DNA"/>
</dbReference>
<dbReference type="CDD" id="cd21037">
    <property type="entry name" value="MLKL_NTD"/>
    <property type="match status" value="1"/>
</dbReference>
<comment type="caution">
    <text evidence="2">The sequence shown here is derived from an EMBL/GenBank/DDBJ whole genome shotgun (WGS) entry which is preliminary data.</text>
</comment>
<dbReference type="AlphaFoldDB" id="A0A9R1MFW0"/>
<reference evidence="2" key="1">
    <citation type="journal article" date="2017" name="Gigascience">
        <title>The first near-complete assembly of the hexaploid bread wheat genome, Triticum aestivum.</title>
        <authorList>
            <person name="Zimin A.V."/>
            <person name="Puiu D."/>
            <person name="Hall R."/>
            <person name="Kingan S."/>
            <person name="Clavijo B.J."/>
            <person name="Salzberg S.L."/>
        </authorList>
    </citation>
    <scope>NUCLEOTIDE SEQUENCE</scope>
    <source>
        <tissue evidence="2">Leaf</tissue>
    </source>
</reference>
<proteinExistence type="predicted"/>
<reference evidence="2" key="2">
    <citation type="submission" date="2020-03" db="EMBL/GenBank/DDBJ databases">
        <title>The second near-complete assembly of the hexaploid bread wheat (Triticum aestivum) genome.</title>
        <authorList>
            <person name="Zimin A.V."/>
            <person name="Puiu D."/>
            <person name="Shumante A."/>
            <person name="Alonge M."/>
            <person name="Salzberg S.L."/>
        </authorList>
    </citation>
    <scope>NUCLEOTIDE SEQUENCE</scope>
    <source>
        <tissue evidence="2">Leaf</tissue>
    </source>
</reference>